<dbReference type="InterPro" id="IPR034269">
    <property type="entry name" value="At5g42320_M14_CPD"/>
</dbReference>
<keyword evidence="4" id="KW-1133">Transmembrane helix</keyword>
<evidence type="ECO:0000256" key="2">
    <source>
        <dbReference type="ARBA" id="ARBA00005988"/>
    </source>
</evidence>
<dbReference type="SUPFAM" id="SSF53187">
    <property type="entry name" value="Zn-dependent exopeptidases"/>
    <property type="match status" value="1"/>
</dbReference>
<comment type="cofactor">
    <cofactor evidence="1">
        <name>Zn(2+)</name>
        <dbReference type="ChEBI" id="CHEBI:29105"/>
    </cofactor>
</comment>
<dbReference type="CDD" id="cd06227">
    <property type="entry name" value="M14-CPA-like"/>
    <property type="match status" value="1"/>
</dbReference>
<dbReference type="Pfam" id="PF00246">
    <property type="entry name" value="Peptidase_M14"/>
    <property type="match status" value="1"/>
</dbReference>
<dbReference type="RefSeq" id="XP_002737182.2">
    <property type="nucleotide sequence ID" value="XM_002737136.2"/>
</dbReference>
<sequence>MRIDKEFKSRQGRSQYIIRLTNFSDSRTFTGSNRLSHQKPKILLSFGEHAREFFPVESMLYLLQNITGGLTAAKGSLEESFSRTVLSKLDLFIVAMVNPDGRHYVQETGNYCWRGTSTGVDLNRNFDWHFGGKGSSGNSKDEEYRGVHAFSEPECAVLTELTSTYSFDAFVSFHSGIRQIYVPFADSVSKKEKKRPVNHKKQLELAKKMAKATSYRYTHGIAYELNDYEADGTIFDYMAGVRQIPFSFAIELWGDGDHNGAKCFDLFNPRNADLQKTLKEVQPIYEVLFKYIIEWKEEQLKGYFSSMDEPPGGLTFLYVLLGVVVIATVIVGINHRLPPYLRFYHRRRVVSLRSLSSTFSVMKVT</sequence>
<feature type="transmembrane region" description="Helical" evidence="4">
    <location>
        <begin position="316"/>
        <end position="337"/>
    </location>
</feature>
<keyword evidence="4" id="KW-0812">Transmembrane</keyword>
<evidence type="ECO:0000256" key="4">
    <source>
        <dbReference type="SAM" id="Phobius"/>
    </source>
</evidence>
<dbReference type="GeneID" id="100367625"/>
<keyword evidence="4" id="KW-0472">Membrane</keyword>
<dbReference type="PANTHER" id="PTHR11705:SF119">
    <property type="entry name" value="OS02G0119300 PROTEIN"/>
    <property type="match status" value="1"/>
</dbReference>
<evidence type="ECO:0000259" key="5">
    <source>
        <dbReference type="PROSITE" id="PS52035"/>
    </source>
</evidence>
<gene>
    <name evidence="7" type="primary">LOC100367625</name>
</gene>
<proteinExistence type="inferred from homology"/>
<keyword evidence="6" id="KW-1185">Reference proteome</keyword>
<dbReference type="InterPro" id="IPR000834">
    <property type="entry name" value="Peptidase_M14"/>
</dbReference>
<dbReference type="Proteomes" id="UP000694865">
    <property type="component" value="Unplaced"/>
</dbReference>
<accession>A0ABM0GTS0</accession>
<dbReference type="PROSITE" id="PS52035">
    <property type="entry name" value="PEPTIDASE_M14"/>
    <property type="match status" value="1"/>
</dbReference>
<organism evidence="6 7">
    <name type="scientific">Saccoglossus kowalevskii</name>
    <name type="common">Acorn worm</name>
    <dbReference type="NCBI Taxonomy" id="10224"/>
    <lineage>
        <taxon>Eukaryota</taxon>
        <taxon>Metazoa</taxon>
        <taxon>Hemichordata</taxon>
        <taxon>Enteropneusta</taxon>
        <taxon>Harrimaniidae</taxon>
        <taxon>Saccoglossus</taxon>
    </lineage>
</organism>
<dbReference type="PANTHER" id="PTHR11705">
    <property type="entry name" value="PROTEASE FAMILY M14 CARBOXYPEPTIDASE A,B"/>
    <property type="match status" value="1"/>
</dbReference>
<evidence type="ECO:0000256" key="1">
    <source>
        <dbReference type="ARBA" id="ARBA00001947"/>
    </source>
</evidence>
<dbReference type="Gene3D" id="3.40.630.10">
    <property type="entry name" value="Zn peptidases"/>
    <property type="match status" value="1"/>
</dbReference>
<dbReference type="SMART" id="SM00631">
    <property type="entry name" value="Zn_pept"/>
    <property type="match status" value="1"/>
</dbReference>
<evidence type="ECO:0000256" key="3">
    <source>
        <dbReference type="PROSITE-ProRule" id="PRU01379"/>
    </source>
</evidence>
<evidence type="ECO:0000313" key="6">
    <source>
        <dbReference type="Proteomes" id="UP000694865"/>
    </source>
</evidence>
<feature type="domain" description="Peptidase M14" evidence="5">
    <location>
        <begin position="1"/>
        <end position="292"/>
    </location>
</feature>
<comment type="similarity">
    <text evidence="2 3">Belongs to the peptidase M14 family.</text>
</comment>
<name>A0ABM0GTS0_SACKO</name>
<evidence type="ECO:0000313" key="7">
    <source>
        <dbReference type="RefSeq" id="XP_002737182.2"/>
    </source>
</evidence>
<feature type="active site" description="Proton donor/acceptor" evidence="3">
    <location>
        <position position="251"/>
    </location>
</feature>
<reference evidence="7" key="1">
    <citation type="submission" date="2025-08" db="UniProtKB">
        <authorList>
            <consortium name="RefSeq"/>
        </authorList>
    </citation>
    <scope>IDENTIFICATION</scope>
    <source>
        <tissue evidence="7">Testes</tissue>
    </source>
</reference>
<protein>
    <submittedName>
        <fullName evidence="7">Zinc carboxypeptidase A 1-like</fullName>
    </submittedName>
</protein>